<accession>A0A1V1NSL7</accession>
<name>A0A1V1NSL7_9BACT</name>
<dbReference type="EMBL" id="ATBP01002691">
    <property type="protein sequence ID" value="ETR65577.1"/>
    <property type="molecule type" value="Genomic_DNA"/>
</dbReference>
<organism evidence="1 2">
    <name type="scientific">Candidatus Magnetoglobus multicellularis str. Araruama</name>
    <dbReference type="NCBI Taxonomy" id="890399"/>
    <lineage>
        <taxon>Bacteria</taxon>
        <taxon>Pseudomonadati</taxon>
        <taxon>Thermodesulfobacteriota</taxon>
        <taxon>Desulfobacteria</taxon>
        <taxon>Desulfobacterales</taxon>
        <taxon>Desulfobacteraceae</taxon>
        <taxon>Candidatus Magnetoglobus</taxon>
    </lineage>
</organism>
<evidence type="ECO:0000313" key="2">
    <source>
        <dbReference type="Proteomes" id="UP000189670"/>
    </source>
</evidence>
<dbReference type="AlphaFoldDB" id="A0A1V1NSL7"/>
<feature type="non-terminal residue" evidence="1">
    <location>
        <position position="80"/>
    </location>
</feature>
<proteinExistence type="predicted"/>
<protein>
    <submittedName>
        <fullName evidence="1">Uncharacterized protein</fullName>
    </submittedName>
</protein>
<dbReference type="Proteomes" id="UP000189670">
    <property type="component" value="Unassembled WGS sequence"/>
</dbReference>
<comment type="caution">
    <text evidence="1">The sequence shown here is derived from an EMBL/GenBank/DDBJ whole genome shotgun (WGS) entry which is preliminary data.</text>
</comment>
<reference evidence="2" key="1">
    <citation type="submission" date="2012-11" db="EMBL/GenBank/DDBJ databases">
        <authorList>
            <person name="Lucero-Rivera Y.E."/>
            <person name="Tovar-Ramirez D."/>
        </authorList>
    </citation>
    <scope>NUCLEOTIDE SEQUENCE [LARGE SCALE GENOMIC DNA]</scope>
    <source>
        <strain evidence="2">Araruama</strain>
    </source>
</reference>
<evidence type="ECO:0000313" key="1">
    <source>
        <dbReference type="EMBL" id="ETR65577.1"/>
    </source>
</evidence>
<gene>
    <name evidence="1" type="ORF">OMM_14037</name>
</gene>
<sequence length="80" mass="8728">MTQVTTELTIVDDTLLDGTQNAMITATFLLSSNEEVISQLGFRKTHQLTIHDNELTNLSLDIPQKAIESEGIAIEGIVSV</sequence>